<dbReference type="Pfam" id="PF04116">
    <property type="entry name" value="FA_hydroxylase"/>
    <property type="match status" value="1"/>
</dbReference>
<evidence type="ECO:0000256" key="2">
    <source>
        <dbReference type="ARBA" id="ARBA00022692"/>
    </source>
</evidence>
<evidence type="ECO:0000256" key="3">
    <source>
        <dbReference type="ARBA" id="ARBA00022989"/>
    </source>
</evidence>
<dbReference type="InterPro" id="IPR050307">
    <property type="entry name" value="Sterol_Desaturase_Related"/>
</dbReference>
<keyword evidence="8" id="KW-1185">Reference proteome</keyword>
<dbReference type="GO" id="GO:0016491">
    <property type="term" value="F:oxidoreductase activity"/>
    <property type="evidence" value="ECO:0007669"/>
    <property type="project" value="InterPro"/>
</dbReference>
<evidence type="ECO:0000313" key="7">
    <source>
        <dbReference type="EMBL" id="KMW59351.1"/>
    </source>
</evidence>
<feature type="transmembrane region" description="Helical" evidence="5">
    <location>
        <begin position="77"/>
        <end position="98"/>
    </location>
</feature>
<proteinExistence type="predicted"/>
<feature type="transmembrane region" description="Helical" evidence="5">
    <location>
        <begin position="171"/>
        <end position="193"/>
    </location>
</feature>
<evidence type="ECO:0000256" key="5">
    <source>
        <dbReference type="SAM" id="Phobius"/>
    </source>
</evidence>
<feature type="transmembrane region" description="Helical" evidence="5">
    <location>
        <begin position="39"/>
        <end position="65"/>
    </location>
</feature>
<keyword evidence="2 5" id="KW-0812">Transmembrane</keyword>
<keyword evidence="3 5" id="KW-1133">Transmembrane helix</keyword>
<feature type="domain" description="Fatty acid hydroxylase" evidence="6">
    <location>
        <begin position="180"/>
        <end position="309"/>
    </location>
</feature>
<keyword evidence="4 5" id="KW-0472">Membrane</keyword>
<dbReference type="GO" id="GO:0008610">
    <property type="term" value="P:lipid biosynthetic process"/>
    <property type="evidence" value="ECO:0007669"/>
    <property type="project" value="InterPro"/>
</dbReference>
<dbReference type="STRING" id="1675527.AIOL_004333"/>
<evidence type="ECO:0000256" key="4">
    <source>
        <dbReference type="ARBA" id="ARBA00023136"/>
    </source>
</evidence>
<name>A0A0J9E9P7_9RHOB</name>
<organism evidence="7 8">
    <name type="scientific">Candidatus Rhodobacter oscarellae</name>
    <dbReference type="NCBI Taxonomy" id="1675527"/>
    <lineage>
        <taxon>Bacteria</taxon>
        <taxon>Pseudomonadati</taxon>
        <taxon>Pseudomonadota</taxon>
        <taxon>Alphaproteobacteria</taxon>
        <taxon>Rhodobacterales</taxon>
        <taxon>Rhodobacter group</taxon>
        <taxon>Rhodobacter</taxon>
    </lineage>
</organism>
<evidence type="ECO:0000256" key="1">
    <source>
        <dbReference type="ARBA" id="ARBA00004370"/>
    </source>
</evidence>
<dbReference type="GO" id="GO:0005506">
    <property type="term" value="F:iron ion binding"/>
    <property type="evidence" value="ECO:0007669"/>
    <property type="project" value="InterPro"/>
</dbReference>
<dbReference type="OrthoDB" id="9770329at2"/>
<feature type="transmembrane region" description="Helical" evidence="5">
    <location>
        <begin position="136"/>
        <end position="159"/>
    </location>
</feature>
<dbReference type="PATRIC" id="fig|1675527.3.peg.4533"/>
<comment type="subcellular location">
    <subcellularLocation>
        <location evidence="1">Membrane</location>
    </subcellularLocation>
</comment>
<dbReference type="InterPro" id="IPR006694">
    <property type="entry name" value="Fatty_acid_hydroxylase"/>
</dbReference>
<protein>
    <submittedName>
        <fullName evidence="7">Sterol desaturase</fullName>
    </submittedName>
</protein>
<gene>
    <name evidence="7" type="ORF">AIOL_004333</name>
</gene>
<comment type="caution">
    <text evidence="7">The sequence shown here is derived from an EMBL/GenBank/DDBJ whole genome shotgun (WGS) entry which is preliminary data.</text>
</comment>
<dbReference type="AlphaFoldDB" id="A0A0J9E9P7"/>
<reference evidence="7 8" key="1">
    <citation type="submission" date="2015-06" db="EMBL/GenBank/DDBJ databases">
        <title>Draft genome sequence of an Alphaproteobacteria species associated to the Mediterranean sponge Oscarella lobularis.</title>
        <authorList>
            <person name="Jourda C."/>
            <person name="Santini S."/>
            <person name="Claverie J.-M."/>
        </authorList>
    </citation>
    <scope>NUCLEOTIDE SEQUENCE [LARGE SCALE GENOMIC DNA]</scope>
    <source>
        <strain evidence="7">IGS</strain>
    </source>
</reference>
<evidence type="ECO:0000259" key="6">
    <source>
        <dbReference type="Pfam" id="PF04116"/>
    </source>
</evidence>
<dbReference type="RefSeq" id="WP_049644841.1">
    <property type="nucleotide sequence ID" value="NZ_LFTY01000002.1"/>
</dbReference>
<feature type="transmembrane region" description="Helical" evidence="5">
    <location>
        <begin position="229"/>
        <end position="247"/>
    </location>
</feature>
<sequence>MDDSKFGSEDSRGYWSPNERISYGPTFAWPPQPWAFLKWFFAFPGYLLPWNLLYAVFAVGIWVYLTPSLERFETPSLGLMALMLGRNLGLAVLVYGAWHLWLYVWRLQDTAFKYNRNWPSEDSAVFLFKNQTYDNMFWTLASGVPIWTAYELLLLWAYANGYASMINPAENPVGFVALFFLVPFVHEVGFYFAHRLLHWPPLYRVAHKLHHRNVNPGPWSGLSMHPIEHVIYFSSILIFFVVPAHPIHMINLASRPGLAPAQGHTGFDRVVLGDKSTWNTSYYAHYLHHRYHEVNYADGMVPLDKWFGSFHDGSPEADAAMKARRRKFRQANGTST</sequence>
<dbReference type="EMBL" id="LFTY01000002">
    <property type="protein sequence ID" value="KMW59351.1"/>
    <property type="molecule type" value="Genomic_DNA"/>
</dbReference>
<dbReference type="PANTHER" id="PTHR11863">
    <property type="entry name" value="STEROL DESATURASE"/>
    <property type="match status" value="1"/>
</dbReference>
<dbReference type="GO" id="GO:0016020">
    <property type="term" value="C:membrane"/>
    <property type="evidence" value="ECO:0007669"/>
    <property type="project" value="UniProtKB-SubCell"/>
</dbReference>
<evidence type="ECO:0000313" key="8">
    <source>
        <dbReference type="Proteomes" id="UP000037178"/>
    </source>
</evidence>
<accession>A0A0J9E9P7</accession>
<dbReference type="Proteomes" id="UP000037178">
    <property type="component" value="Unassembled WGS sequence"/>
</dbReference>